<evidence type="ECO:0000313" key="2">
    <source>
        <dbReference type="Proteomes" id="UP001163324"/>
    </source>
</evidence>
<gene>
    <name evidence="1" type="ORF">N3K66_006898</name>
</gene>
<protein>
    <submittedName>
        <fullName evidence="1">Uncharacterized protein</fullName>
    </submittedName>
</protein>
<name>A0ACC0UXB0_9HYPO</name>
<proteinExistence type="predicted"/>
<keyword evidence="2" id="KW-1185">Reference proteome</keyword>
<sequence length="476" mass="52877">MATNDDLEAARNRPLAEAINTASRSVHAKLNKLIIARLPLALPPSATDPSLYASGLLHIAPIYMAFESIWQDILNSSSEPGAGDSTPDGCDPSRPMLDNGAILTPGRNEPEAIKVHRPLVCDRVRSMLEHLHLPALMRSQRLRADIQAITGWPEHAVEEQLKLIAQTGRLGQFVAHIKRSIENKPHVLLSYSYILFMALFAGGRFIRASLESAREGFWEQTASPIQPTNRTCQSTDGRTKEHDLFEDGHLAYKSGTIPLRFFHFSTPMDGEDLKREFKNRLADSEGMLTTKERHDIVQEAVCIFDNMILLVNQLDSVFEQPGRPRPNLRHSVHALKLGRLRDSVAIAKERGARMSSRQSSSSDESDCSFGNQLKVDAEAQTFAHPPMFGNPDISTCPGLSGKSMRFDDYELRPKRHEKDAQPDSYDGTGELAAQRPGRMAGRFRGVAHLVVAVAFGVIFFGAWMTGHRGLTHQLAY</sequence>
<dbReference type="Proteomes" id="UP001163324">
    <property type="component" value="Chromosome 6"/>
</dbReference>
<comment type="caution">
    <text evidence="1">The sequence shown here is derived from an EMBL/GenBank/DDBJ whole genome shotgun (WGS) entry which is preliminary data.</text>
</comment>
<accession>A0ACC0UXB0</accession>
<evidence type="ECO:0000313" key="1">
    <source>
        <dbReference type="EMBL" id="KAI9898538.1"/>
    </source>
</evidence>
<dbReference type="EMBL" id="CM047945">
    <property type="protein sequence ID" value="KAI9898538.1"/>
    <property type="molecule type" value="Genomic_DNA"/>
</dbReference>
<organism evidence="1 2">
    <name type="scientific">Trichothecium roseum</name>
    <dbReference type="NCBI Taxonomy" id="47278"/>
    <lineage>
        <taxon>Eukaryota</taxon>
        <taxon>Fungi</taxon>
        <taxon>Dikarya</taxon>
        <taxon>Ascomycota</taxon>
        <taxon>Pezizomycotina</taxon>
        <taxon>Sordariomycetes</taxon>
        <taxon>Hypocreomycetidae</taxon>
        <taxon>Hypocreales</taxon>
        <taxon>Hypocreales incertae sedis</taxon>
        <taxon>Trichothecium</taxon>
    </lineage>
</organism>
<reference evidence="1" key="1">
    <citation type="submission" date="2022-10" db="EMBL/GenBank/DDBJ databases">
        <title>Complete Genome of Trichothecium roseum strain YXFP-22015, a Plant Pathogen Isolated from Citrus.</title>
        <authorList>
            <person name="Wang Y."/>
            <person name="Zhu L."/>
        </authorList>
    </citation>
    <scope>NUCLEOTIDE SEQUENCE</scope>
    <source>
        <strain evidence="1">YXFP-22015</strain>
    </source>
</reference>